<keyword evidence="3" id="KW-0547">Nucleotide-binding</keyword>
<dbReference type="SMART" id="SM00220">
    <property type="entry name" value="S_TKc"/>
    <property type="match status" value="1"/>
</dbReference>
<dbReference type="Pfam" id="PF00069">
    <property type="entry name" value="Pkinase"/>
    <property type="match status" value="1"/>
</dbReference>
<dbReference type="SUPFAM" id="SSF56112">
    <property type="entry name" value="Protein kinase-like (PK-like)"/>
    <property type="match status" value="1"/>
</dbReference>
<dbReference type="EMBL" id="SIJK02000031">
    <property type="protein sequence ID" value="MBP1467291.1"/>
    <property type="molecule type" value="Genomic_DNA"/>
</dbReference>
<dbReference type="RefSeq" id="WP_135479497.1">
    <property type="nucleotide sequence ID" value="NZ_SIJK02000031.1"/>
</dbReference>
<dbReference type="PANTHER" id="PTHR43289">
    <property type="entry name" value="MITOGEN-ACTIVATED PROTEIN KINASE KINASE KINASE 20-RELATED"/>
    <property type="match status" value="1"/>
</dbReference>
<sequence length="459" mass="50048">MQDLAPGSRYGSFQIITKLGRGLTGPVYKAVYTRDGSEVALKFLEERDESVTSYFFNEMGLLRRAKEHGRNHTHLIEYVASYTTQKPFCLATRFYEGQELTEVLTSWVAPGLALRIIEQVAGALDYLHHGHPDAPVVHRDVKPGNIMVNSAGDALLIDLSAGKHPGFMRENERSLGTPQYMPPEQYEGDEQPQTDQFALAMVAYQLLSGKALLGGHADREQKQMRALRDSGYARIRQGLSKMPATADVIIRAVAYEWTLRYATCEEFAYELRRALVSDGISLDLMAPVPVQHKYKQWLAYGAMGVAVVIALFILVMNPFQTSSPQVPGRTVNPPTATLAVIEQPGTGANQAGFVINPPGAGSVAIDPTTGLAPTTSIVAPSTASLNTGGSISPARSGCALRNIPSTDGSIIPYSAQSRLIPSGVNLTILEQRNTWYNVRLPDSRTGWCPDYQLNLGGIR</sequence>
<organism evidence="8 9">
    <name type="scientific">Candidatus Chloroploca mongolica</name>
    <dbReference type="NCBI Taxonomy" id="2528176"/>
    <lineage>
        <taxon>Bacteria</taxon>
        <taxon>Bacillati</taxon>
        <taxon>Chloroflexota</taxon>
        <taxon>Chloroflexia</taxon>
        <taxon>Chloroflexales</taxon>
        <taxon>Chloroflexineae</taxon>
        <taxon>Oscillochloridaceae</taxon>
        <taxon>Candidatus Chloroploca</taxon>
    </lineage>
</organism>
<keyword evidence="6" id="KW-0812">Transmembrane</keyword>
<dbReference type="PANTHER" id="PTHR43289:SF6">
    <property type="entry name" value="SERINE_THREONINE-PROTEIN KINASE NEKL-3"/>
    <property type="match status" value="1"/>
</dbReference>
<keyword evidence="5" id="KW-0067">ATP-binding</keyword>
<proteinExistence type="predicted"/>
<name>A0ABS4DCW8_9CHLR</name>
<dbReference type="CDD" id="cd14014">
    <property type="entry name" value="STKc_PknB_like"/>
    <property type="match status" value="1"/>
</dbReference>
<dbReference type="GO" id="GO:0016301">
    <property type="term" value="F:kinase activity"/>
    <property type="evidence" value="ECO:0007669"/>
    <property type="project" value="UniProtKB-KW"/>
</dbReference>
<dbReference type="InterPro" id="IPR000719">
    <property type="entry name" value="Prot_kinase_dom"/>
</dbReference>
<dbReference type="PROSITE" id="PS50011">
    <property type="entry name" value="PROTEIN_KINASE_DOM"/>
    <property type="match status" value="1"/>
</dbReference>
<evidence type="ECO:0000256" key="2">
    <source>
        <dbReference type="ARBA" id="ARBA00022679"/>
    </source>
</evidence>
<dbReference type="Gene3D" id="1.10.510.10">
    <property type="entry name" value="Transferase(Phosphotransferase) domain 1"/>
    <property type="match status" value="1"/>
</dbReference>
<keyword evidence="6" id="KW-1133">Transmembrane helix</keyword>
<protein>
    <recommendedName>
        <fullName evidence="1">non-specific serine/threonine protein kinase</fullName>
        <ecNumber evidence="1">2.7.11.1</ecNumber>
    </recommendedName>
</protein>
<evidence type="ECO:0000256" key="4">
    <source>
        <dbReference type="ARBA" id="ARBA00022777"/>
    </source>
</evidence>
<evidence type="ECO:0000256" key="5">
    <source>
        <dbReference type="ARBA" id="ARBA00022840"/>
    </source>
</evidence>
<gene>
    <name evidence="8" type="ORF">EYB53_016380</name>
</gene>
<evidence type="ECO:0000256" key="1">
    <source>
        <dbReference type="ARBA" id="ARBA00012513"/>
    </source>
</evidence>
<reference evidence="8 9" key="1">
    <citation type="submission" date="2021-03" db="EMBL/GenBank/DDBJ databases">
        <authorList>
            <person name="Grouzdev D.S."/>
        </authorList>
    </citation>
    <scope>NUCLEOTIDE SEQUENCE [LARGE SCALE GENOMIC DNA]</scope>
    <source>
        <strain evidence="8 9">M50-1</strain>
    </source>
</reference>
<dbReference type="PROSITE" id="PS00108">
    <property type="entry name" value="PROTEIN_KINASE_ST"/>
    <property type="match status" value="1"/>
</dbReference>
<dbReference type="Proteomes" id="UP001193081">
    <property type="component" value="Unassembled WGS sequence"/>
</dbReference>
<keyword evidence="2" id="KW-0808">Transferase</keyword>
<evidence type="ECO:0000313" key="8">
    <source>
        <dbReference type="EMBL" id="MBP1467291.1"/>
    </source>
</evidence>
<dbReference type="InterPro" id="IPR008271">
    <property type="entry name" value="Ser/Thr_kinase_AS"/>
</dbReference>
<evidence type="ECO:0000256" key="6">
    <source>
        <dbReference type="SAM" id="Phobius"/>
    </source>
</evidence>
<dbReference type="InterPro" id="IPR011009">
    <property type="entry name" value="Kinase-like_dom_sf"/>
</dbReference>
<comment type="caution">
    <text evidence="8">The sequence shown here is derived from an EMBL/GenBank/DDBJ whole genome shotgun (WGS) entry which is preliminary data.</text>
</comment>
<evidence type="ECO:0000259" key="7">
    <source>
        <dbReference type="PROSITE" id="PS50011"/>
    </source>
</evidence>
<dbReference type="Gene3D" id="2.30.30.40">
    <property type="entry name" value="SH3 Domains"/>
    <property type="match status" value="1"/>
</dbReference>
<feature type="domain" description="Protein kinase" evidence="7">
    <location>
        <begin position="13"/>
        <end position="272"/>
    </location>
</feature>
<keyword evidence="6" id="KW-0472">Membrane</keyword>
<dbReference type="EC" id="2.7.11.1" evidence="1"/>
<feature type="transmembrane region" description="Helical" evidence="6">
    <location>
        <begin position="297"/>
        <end position="315"/>
    </location>
</feature>
<keyword evidence="9" id="KW-1185">Reference proteome</keyword>
<evidence type="ECO:0000313" key="9">
    <source>
        <dbReference type="Proteomes" id="UP001193081"/>
    </source>
</evidence>
<accession>A0ABS4DCW8</accession>
<evidence type="ECO:0000256" key="3">
    <source>
        <dbReference type="ARBA" id="ARBA00022741"/>
    </source>
</evidence>
<keyword evidence="4 8" id="KW-0418">Kinase</keyword>